<dbReference type="Proteomes" id="UP000694941">
    <property type="component" value="Unplaced"/>
</dbReference>
<dbReference type="InterPro" id="IPR000331">
    <property type="entry name" value="Rap/Ran_GAP_dom"/>
</dbReference>
<dbReference type="GeneID" id="106463538"/>
<feature type="domain" description="Rap-GAP" evidence="3">
    <location>
        <begin position="383"/>
        <end position="646"/>
    </location>
</feature>
<dbReference type="RefSeq" id="XP_013779037.2">
    <property type="nucleotide sequence ID" value="XM_013923583.2"/>
</dbReference>
<keyword evidence="4" id="KW-1185">Reference proteome</keyword>
<protein>
    <submittedName>
        <fullName evidence="5">Ral GTPase-activating protein subunit beta-like isoform X1</fullName>
    </submittedName>
</protein>
<evidence type="ECO:0000256" key="2">
    <source>
        <dbReference type="SAM" id="MobiDB-lite"/>
    </source>
</evidence>
<dbReference type="Gene3D" id="3.40.50.11210">
    <property type="entry name" value="Rap/Ran-GAP"/>
    <property type="match status" value="1"/>
</dbReference>
<proteinExistence type="predicted"/>
<feature type="region of interest" description="Disordered" evidence="2">
    <location>
        <begin position="538"/>
        <end position="590"/>
    </location>
</feature>
<name>A0ABM1BC54_LIMPO</name>
<dbReference type="InterPro" id="IPR035974">
    <property type="entry name" value="Rap/Ran-GAP_sf"/>
</dbReference>
<dbReference type="PANTHER" id="PTHR21344">
    <property type="entry name" value="RAL GTPASE-ACTIVATING PROTEIN SUBUNIT BETA"/>
    <property type="match status" value="1"/>
</dbReference>
<evidence type="ECO:0000256" key="1">
    <source>
        <dbReference type="ARBA" id="ARBA00022468"/>
    </source>
</evidence>
<sequence>MSAWQADLNVSLAALEVLSGLARIHLPSRDSLECKRAVKWICDFIVNQCSKPAKAHSKDLHSAIVAAYQCVTTWLTEHPDLLQDKETIHTVMEVVELGISGTKSQPKASDVPQFKGDKELKPASMRVKDAAEAVLACMLDHVGYFPPPSGAESLSSHLDEESILQHSTGWEGQLTKEEAVQHFSYFVVENCYIVALLEQHPENGGDPEPTVTSLIRGPFGRHAWTLQLRHLPKHKPGNKFYAVNPGRPLPMSDVGIHYNVRPRCFPDNLERIYPCKADASIPTLETVINNHNPAEHEKLAKLLESQILFEESASKSTSTQEKEYPNPETECKAPSVCQDFQTARLLLSHLGFLSQEALKDSATQSFPSFILLDQSHSSFGSQLEALDNISTRSSDTVFIFYVKSGQTTAPDILDNVLSNRNVHPHFLEFLRSLGWPVDVRKHAGWTGHVSTAWRVLPSSDIPDDLPTDHGGSLYNGHHQVLYWSDVSSEIAFVVPSQRTSWRTDSEDNQKDSDTDSLADVLLRTKVRFDVPLDRHSLDHPVEEDRTSLSSQSSSESSKPRGLSLSLESSEGLGRTRPGSSHKFGRQFSSSSSGDFKVLVVWLESFEDHATFPFGDLVQETATGLEPPALTPRCSEKDIFIIFIHALQNGLFRIKMQGPSGRMTLALPLVDGMVVSRRILGTLVRQTALNLCRRRRLDAESCLPPHVRRKLKIQEIVNRYWRKLSEPEFYTSLFYLPP</sequence>
<reference evidence="5" key="1">
    <citation type="submission" date="2025-08" db="UniProtKB">
        <authorList>
            <consortium name="RefSeq"/>
        </authorList>
    </citation>
    <scope>IDENTIFICATION</scope>
    <source>
        <tissue evidence="5">Muscle</tissue>
    </source>
</reference>
<gene>
    <name evidence="5" type="primary">LOC106463538</name>
</gene>
<evidence type="ECO:0000313" key="5">
    <source>
        <dbReference type="RefSeq" id="XP_013779037.2"/>
    </source>
</evidence>
<evidence type="ECO:0000313" key="4">
    <source>
        <dbReference type="Proteomes" id="UP000694941"/>
    </source>
</evidence>
<dbReference type="PROSITE" id="PS50085">
    <property type="entry name" value="RAPGAP"/>
    <property type="match status" value="1"/>
</dbReference>
<dbReference type="PANTHER" id="PTHR21344:SF1">
    <property type="entry name" value="RAL GTPASE-ACTIVATING PROTEIN SUBUNIT BETA"/>
    <property type="match status" value="1"/>
</dbReference>
<evidence type="ECO:0000259" key="3">
    <source>
        <dbReference type="PROSITE" id="PS50085"/>
    </source>
</evidence>
<keyword evidence="1" id="KW-0343">GTPase activation</keyword>
<feature type="compositionally biased region" description="Low complexity" evidence="2">
    <location>
        <begin position="547"/>
        <end position="572"/>
    </location>
</feature>
<organism evidence="4 5">
    <name type="scientific">Limulus polyphemus</name>
    <name type="common">Atlantic horseshoe crab</name>
    <dbReference type="NCBI Taxonomy" id="6850"/>
    <lineage>
        <taxon>Eukaryota</taxon>
        <taxon>Metazoa</taxon>
        <taxon>Ecdysozoa</taxon>
        <taxon>Arthropoda</taxon>
        <taxon>Chelicerata</taxon>
        <taxon>Merostomata</taxon>
        <taxon>Xiphosura</taxon>
        <taxon>Limulidae</taxon>
        <taxon>Limulus</taxon>
    </lineage>
</organism>
<dbReference type="SUPFAM" id="SSF111347">
    <property type="entry name" value="Rap/Ran-GAP"/>
    <property type="match status" value="2"/>
</dbReference>
<accession>A0ABM1BC54</accession>
<dbReference type="InterPro" id="IPR039930">
    <property type="entry name" value="RALGAPB"/>
</dbReference>